<evidence type="ECO:0000256" key="1">
    <source>
        <dbReference type="SAM" id="MobiDB-lite"/>
    </source>
</evidence>
<proteinExistence type="predicted"/>
<reference evidence="3 4" key="1">
    <citation type="journal article" date="2012" name="BMC Genomics">
        <title>Tools to kill: Genome of one of the most destructive plant pathogenic fungi Macrophomina phaseolina.</title>
        <authorList>
            <person name="Islam M.S."/>
            <person name="Haque M.S."/>
            <person name="Islam M.M."/>
            <person name="Emdad E.M."/>
            <person name="Halim A."/>
            <person name="Hossen Q.M.M."/>
            <person name="Hossain M.Z."/>
            <person name="Ahmed B."/>
            <person name="Rahim S."/>
            <person name="Rahman M.S."/>
            <person name="Alam M.M."/>
            <person name="Hou S."/>
            <person name="Wan X."/>
            <person name="Saito J.A."/>
            <person name="Alam M."/>
        </authorList>
    </citation>
    <scope>NUCLEOTIDE SEQUENCE [LARGE SCALE GENOMIC DNA]</scope>
    <source>
        <strain evidence="3 4">MS6</strain>
    </source>
</reference>
<gene>
    <name evidence="3" type="ORF">MPH_03179</name>
</gene>
<organism evidence="3 4">
    <name type="scientific">Macrophomina phaseolina (strain MS6)</name>
    <name type="common">Charcoal rot fungus</name>
    <dbReference type="NCBI Taxonomy" id="1126212"/>
    <lineage>
        <taxon>Eukaryota</taxon>
        <taxon>Fungi</taxon>
        <taxon>Dikarya</taxon>
        <taxon>Ascomycota</taxon>
        <taxon>Pezizomycotina</taxon>
        <taxon>Dothideomycetes</taxon>
        <taxon>Dothideomycetes incertae sedis</taxon>
        <taxon>Botryosphaeriales</taxon>
        <taxon>Botryosphaeriaceae</taxon>
        <taxon>Macrophomina</taxon>
    </lineage>
</organism>
<feature type="transmembrane region" description="Helical" evidence="2">
    <location>
        <begin position="98"/>
        <end position="124"/>
    </location>
</feature>
<feature type="transmembrane region" description="Helical" evidence="2">
    <location>
        <begin position="502"/>
        <end position="526"/>
    </location>
</feature>
<name>K2R9Z2_MACPH</name>
<dbReference type="EMBL" id="AHHD01000163">
    <property type="protein sequence ID" value="EKG19316.1"/>
    <property type="molecule type" value="Genomic_DNA"/>
</dbReference>
<dbReference type="eggNOG" id="ENOG502SJEX">
    <property type="taxonomic scope" value="Eukaryota"/>
</dbReference>
<feature type="transmembrane region" description="Helical" evidence="2">
    <location>
        <begin position="160"/>
        <end position="185"/>
    </location>
</feature>
<protein>
    <submittedName>
        <fullName evidence="3">Uncharacterized protein</fullName>
    </submittedName>
</protein>
<dbReference type="VEuPathDB" id="FungiDB:MPH_03179"/>
<feature type="transmembrane region" description="Helical" evidence="2">
    <location>
        <begin position="36"/>
        <end position="63"/>
    </location>
</feature>
<accession>K2R9Z2</accession>
<sequence length="593" mass="64376">MARDHSQESFLLRDTRGSPGPPSSIKWQRKGLRNFLVSNPGMIVAMVFGSLCILGIFAFTFWLSKQLFWCPSWTWNCQVNDSVSQIAENLGLVQGIVAALYAVSLAGPVYTACALAEVAIWPILNKQAKTLKELDSFLSAARGSIASLFHAYRGARSIEAFVVVLCISTAILAPLAGSPLVGFAYTKQVVTTEYRGNFTVGAAMRNKYIQKNPPTRMPGVVEDAFKLYTSWSSQLADEPLPNFRDFIVNRAQLEPRGDVSVNAVRVQKLVNCIGHAVNLTDKDHVSVTTDTHMTGNSSNTTLLRIQPELTVWVDHIRYLSETRTISTLIFAAINGSIENGQLSQPTDIMRTNNYTGLEAVACDIDVTLADSSFQTGSGTGAFANVSALNMLEGPTHPASPYGALGDLAAWFGVAPAVMGISIHGAQPMFEDLDPLPGGYATYRGPKAHHWELATLHRFINVSSGALATSMHLAKNTDQPTDRPLSTLLVSRKPVRRLASARAYYLLAPLFVVLAAIAVLVGWNCWLHRRANVPIMRLAHVSEVIKSAQTADVLEPAGEDSKYPSEPSTLKDLRVRFGMTSGGVLGFGRTVSPL</sequence>
<dbReference type="Proteomes" id="UP000007129">
    <property type="component" value="Unassembled WGS sequence"/>
</dbReference>
<dbReference type="OrthoDB" id="4734538at2759"/>
<dbReference type="InParanoid" id="K2R9Z2"/>
<evidence type="ECO:0000256" key="2">
    <source>
        <dbReference type="SAM" id="Phobius"/>
    </source>
</evidence>
<comment type="caution">
    <text evidence="3">The sequence shown here is derived from an EMBL/GenBank/DDBJ whole genome shotgun (WGS) entry which is preliminary data.</text>
</comment>
<keyword evidence="2" id="KW-0472">Membrane</keyword>
<feature type="compositionally biased region" description="Basic and acidic residues" evidence="1">
    <location>
        <begin position="1"/>
        <end position="16"/>
    </location>
</feature>
<evidence type="ECO:0000313" key="3">
    <source>
        <dbReference type="EMBL" id="EKG19316.1"/>
    </source>
</evidence>
<dbReference type="AlphaFoldDB" id="K2R9Z2"/>
<keyword evidence="2" id="KW-1133">Transmembrane helix</keyword>
<keyword evidence="2" id="KW-0812">Transmembrane</keyword>
<evidence type="ECO:0000313" key="4">
    <source>
        <dbReference type="Proteomes" id="UP000007129"/>
    </source>
</evidence>
<feature type="region of interest" description="Disordered" evidence="1">
    <location>
        <begin position="1"/>
        <end position="24"/>
    </location>
</feature>
<dbReference type="HOGENOM" id="CLU_022086_0_0_1"/>